<evidence type="ECO:0000256" key="3">
    <source>
        <dbReference type="ARBA" id="ARBA00009481"/>
    </source>
</evidence>
<sequence>MSLFSLLFTATVGLASIAALFYFVLGKLVFRALGKTLRSRTAVKRGIVLSTLSEGSTDQGIIVGFFHPFCNAGGGGERVLWAAIRATQKKYPNAMCVVYTGDHDADKATILSRVENRFDIHLEPTRVLFLYLTTRHWIAASTWPHFTLLGQSLGSLVLAWDAFTLLVPDIFIDTMGYGFTLPFAKLLFGIPTSAYVHYPTISTDMLGSLPSGSTTSLRISAKRAYWKLFAALYSQCGTSIDTILCNSTWTATHLRYLWPSRASSITVVFPPCAVSAVADAIPLSKNGPGMSRERVILCIAQFRPEKKHDLIINSFVRYCALCPDDKETKLVLIGSVRHSEDKTRVYDLRLLAHEKGVKERVVFVCDASWPEILDWLARAWVGVNAMWNEHFGIGVVEYQAAGLISVVHDSGGPKLDIVVGEGSTGWHAETPEQFAEGYRKALELPAGEVLAMRSRARESAQRFSEEVFAERWLVGLEELVGLHMTRR</sequence>
<keyword evidence="9 14" id="KW-0256">Endoplasmic reticulum</keyword>
<protein>
    <recommendedName>
        <fullName evidence="5 14">GDP-Man:Man(3)GlcNAc(2)-PP-Dol alpha-1,2-mannosyltransferase</fullName>
        <ecNumber evidence="4 14">2.4.1.131</ecNumber>
    </recommendedName>
</protein>
<evidence type="ECO:0000256" key="7">
    <source>
        <dbReference type="ARBA" id="ARBA00022679"/>
    </source>
</evidence>
<dbReference type="GO" id="GO:0006487">
    <property type="term" value="P:protein N-linked glycosylation"/>
    <property type="evidence" value="ECO:0007669"/>
    <property type="project" value="TreeGrafter"/>
</dbReference>
<evidence type="ECO:0000256" key="6">
    <source>
        <dbReference type="ARBA" id="ARBA00022676"/>
    </source>
</evidence>
<evidence type="ECO:0000259" key="16">
    <source>
        <dbReference type="Pfam" id="PF15924"/>
    </source>
</evidence>
<dbReference type="FunCoup" id="A0A3N4KVQ6">
    <property type="interactions" value="409"/>
</dbReference>
<keyword evidence="10" id="KW-1133">Transmembrane helix</keyword>
<dbReference type="InParanoid" id="A0A3N4KVQ6"/>
<dbReference type="Pfam" id="PF00534">
    <property type="entry name" value="Glycos_transf_1"/>
    <property type="match status" value="1"/>
</dbReference>
<dbReference type="EMBL" id="ML119117">
    <property type="protein sequence ID" value="RPB14644.1"/>
    <property type="molecule type" value="Genomic_DNA"/>
</dbReference>
<evidence type="ECO:0000256" key="14">
    <source>
        <dbReference type="RuleBase" id="RU367051"/>
    </source>
</evidence>
<evidence type="ECO:0000259" key="15">
    <source>
        <dbReference type="Pfam" id="PF00534"/>
    </source>
</evidence>
<dbReference type="UniPathway" id="UPA00378"/>
<dbReference type="AlphaFoldDB" id="A0A3N4KVQ6"/>
<dbReference type="CDD" id="cd03806">
    <property type="entry name" value="GT4_ALG11-like"/>
    <property type="match status" value="1"/>
</dbReference>
<dbReference type="InterPro" id="IPR038013">
    <property type="entry name" value="ALG11"/>
</dbReference>
<comment type="subcellular location">
    <subcellularLocation>
        <location evidence="1">Endoplasmic reticulum membrane</location>
        <topology evidence="1">Single-pass membrane protein</topology>
    </subcellularLocation>
</comment>
<evidence type="ECO:0000256" key="5">
    <source>
        <dbReference type="ARBA" id="ARBA00022018"/>
    </source>
</evidence>
<organism evidence="17 18">
    <name type="scientific">Morchella conica CCBAS932</name>
    <dbReference type="NCBI Taxonomy" id="1392247"/>
    <lineage>
        <taxon>Eukaryota</taxon>
        <taxon>Fungi</taxon>
        <taxon>Dikarya</taxon>
        <taxon>Ascomycota</taxon>
        <taxon>Pezizomycotina</taxon>
        <taxon>Pezizomycetes</taxon>
        <taxon>Pezizales</taxon>
        <taxon>Morchellaceae</taxon>
        <taxon>Morchella</taxon>
    </lineage>
</organism>
<accession>A0A3N4KVQ6</accession>
<reference evidence="17 18" key="1">
    <citation type="journal article" date="2018" name="Nat. Ecol. Evol.">
        <title>Pezizomycetes genomes reveal the molecular basis of ectomycorrhizal truffle lifestyle.</title>
        <authorList>
            <person name="Murat C."/>
            <person name="Payen T."/>
            <person name="Noel B."/>
            <person name="Kuo A."/>
            <person name="Morin E."/>
            <person name="Chen J."/>
            <person name="Kohler A."/>
            <person name="Krizsan K."/>
            <person name="Balestrini R."/>
            <person name="Da Silva C."/>
            <person name="Montanini B."/>
            <person name="Hainaut M."/>
            <person name="Levati E."/>
            <person name="Barry K.W."/>
            <person name="Belfiori B."/>
            <person name="Cichocki N."/>
            <person name="Clum A."/>
            <person name="Dockter R.B."/>
            <person name="Fauchery L."/>
            <person name="Guy J."/>
            <person name="Iotti M."/>
            <person name="Le Tacon F."/>
            <person name="Lindquist E.A."/>
            <person name="Lipzen A."/>
            <person name="Malagnac F."/>
            <person name="Mello A."/>
            <person name="Molinier V."/>
            <person name="Miyauchi S."/>
            <person name="Poulain J."/>
            <person name="Riccioni C."/>
            <person name="Rubini A."/>
            <person name="Sitrit Y."/>
            <person name="Splivallo R."/>
            <person name="Traeger S."/>
            <person name="Wang M."/>
            <person name="Zifcakova L."/>
            <person name="Wipf D."/>
            <person name="Zambonelli A."/>
            <person name="Paolocci F."/>
            <person name="Nowrousian M."/>
            <person name="Ottonello S."/>
            <person name="Baldrian P."/>
            <person name="Spatafora J.W."/>
            <person name="Henrissat B."/>
            <person name="Nagy L.G."/>
            <person name="Aury J.M."/>
            <person name="Wincker P."/>
            <person name="Grigoriev I.V."/>
            <person name="Bonfante P."/>
            <person name="Martin F.M."/>
        </authorList>
    </citation>
    <scope>NUCLEOTIDE SEQUENCE [LARGE SCALE GENOMIC DNA]</scope>
    <source>
        <strain evidence="17 18">CCBAS932</strain>
    </source>
</reference>
<comment type="pathway">
    <text evidence="2 14">Protein modification; protein glycosylation.</text>
</comment>
<keyword evidence="18" id="KW-1185">Reference proteome</keyword>
<keyword evidence="8" id="KW-0812">Transmembrane</keyword>
<comment type="similarity">
    <text evidence="3 14">Belongs to the glycosyltransferase group 1 family. Glycosyltransferase 4 subfamily.</text>
</comment>
<comment type="function">
    <text evidence="13 14">GDP-Man:Man(3)GlcNAc(2)-PP-Dol alpha-1,2-mannosyltransferase that operates in the biosynthetic pathway of dolichol-linked oligosaccharides, the glycan precursors employed in protein asparagine (N)-glycosylation. The assembly of dolichol-linked oligosaccharides begins on the cytosolic side of the endoplasmic reticulum membrane and finishes in its lumen. The sequential addition of sugars to dolichol pyrophosphate produces dolichol-linked oligosaccharides containing fourteen sugars, including two GlcNAcs, nine mannoses and three glucoses. Once assembled, the oligosaccharide is transferred from the lipid to nascent proteins by oligosaccharyltransferases. Catalyzes, on the cytoplasmic face of the endoplasmic reticulum, the addition of the fourth and fifth mannose residues to the dolichol-linked oligosaccharide chain, to produce Man(5)GlcNAc(2)-PP-dolichol core oligosaccharide.</text>
</comment>
<evidence type="ECO:0000256" key="13">
    <source>
        <dbReference type="ARBA" id="ARBA00056799"/>
    </source>
</evidence>
<evidence type="ECO:0000256" key="10">
    <source>
        <dbReference type="ARBA" id="ARBA00022989"/>
    </source>
</evidence>
<evidence type="ECO:0000256" key="12">
    <source>
        <dbReference type="ARBA" id="ARBA00045065"/>
    </source>
</evidence>
<evidence type="ECO:0000256" key="9">
    <source>
        <dbReference type="ARBA" id="ARBA00022824"/>
    </source>
</evidence>
<keyword evidence="11" id="KW-0472">Membrane</keyword>
<evidence type="ECO:0000256" key="1">
    <source>
        <dbReference type="ARBA" id="ARBA00004389"/>
    </source>
</evidence>
<gene>
    <name evidence="17" type="ORF">P167DRAFT_534057</name>
</gene>
<evidence type="ECO:0000313" key="17">
    <source>
        <dbReference type="EMBL" id="RPB14644.1"/>
    </source>
</evidence>
<dbReference type="InterPro" id="IPR031814">
    <property type="entry name" value="ALG11_N"/>
</dbReference>
<comment type="catalytic activity">
    <reaction evidence="12 14">
        <text>an alpha-D-Man-(1-&gt;3)-[alpha-D-Man-(1-&gt;6)]-beta-D-Man-(1-&gt;4)-beta-D-GlcNAc-(1-&gt;4)-alpha-D-GlcNAc-diphospho-di-trans,poly-cis-dolichol + 2 GDP-alpha-D-mannose = an alpha-D-Man-(1-&gt;2)-alpha-D-Man-(1-&gt;2)-alpha-D-Man-(1-&gt;3)-[alpha-D-Man-(1-&gt;6)]-beta-D-Man-(1-&gt;4)-beta-D-GlcNAc-(1-&gt;4)-alpha-D-GlcNAc-diphospho-di-trans,poly-cis-dolichol + 2 GDP + 2 H(+)</text>
        <dbReference type="Rhea" id="RHEA:29523"/>
        <dbReference type="Rhea" id="RHEA-COMP:19515"/>
        <dbReference type="Rhea" id="RHEA-COMP:19516"/>
        <dbReference type="ChEBI" id="CHEBI:15378"/>
        <dbReference type="ChEBI" id="CHEBI:57527"/>
        <dbReference type="ChEBI" id="CHEBI:58189"/>
        <dbReference type="ChEBI" id="CHEBI:132511"/>
        <dbReference type="ChEBI" id="CHEBI:132515"/>
        <dbReference type="EC" id="2.4.1.131"/>
    </reaction>
    <physiologicalReaction direction="left-to-right" evidence="12 14">
        <dbReference type="Rhea" id="RHEA:29524"/>
    </physiologicalReaction>
</comment>
<keyword evidence="7 14" id="KW-0808">Transferase</keyword>
<name>A0A3N4KVQ6_9PEZI</name>
<feature type="domain" description="Glycosyl transferase family 1" evidence="15">
    <location>
        <begin position="292"/>
        <end position="460"/>
    </location>
</feature>
<dbReference type="Proteomes" id="UP000277580">
    <property type="component" value="Unassembled WGS sequence"/>
</dbReference>
<dbReference type="PANTHER" id="PTHR45919:SF1">
    <property type="entry name" value="GDP-MAN:MAN(3)GLCNAC(2)-PP-DOL ALPHA-1,2-MANNOSYLTRANSFERASE"/>
    <property type="match status" value="1"/>
</dbReference>
<dbReference type="PANTHER" id="PTHR45919">
    <property type="entry name" value="GDP-MAN:MAN(3)GLCNAC(2)-PP-DOL ALPHA-1,2-MANNOSYLTRANSFERASE"/>
    <property type="match status" value="1"/>
</dbReference>
<dbReference type="GO" id="GO:0004377">
    <property type="term" value="F:GDP-Man:Man(3)GlcNAc(2)-PP-Dol alpha-1,2-mannosyltransferase activity"/>
    <property type="evidence" value="ECO:0007669"/>
    <property type="project" value="UniProtKB-UniRule"/>
</dbReference>
<evidence type="ECO:0000256" key="4">
    <source>
        <dbReference type="ARBA" id="ARBA00012645"/>
    </source>
</evidence>
<evidence type="ECO:0000256" key="8">
    <source>
        <dbReference type="ARBA" id="ARBA00022692"/>
    </source>
</evidence>
<dbReference type="EC" id="2.4.1.131" evidence="4 14"/>
<dbReference type="Gene3D" id="3.40.50.2000">
    <property type="entry name" value="Glycogen Phosphorylase B"/>
    <property type="match status" value="1"/>
</dbReference>
<dbReference type="OrthoDB" id="2276068at2759"/>
<dbReference type="FunFam" id="3.40.50.2000:FF:000168">
    <property type="entry name" value="Alpha-1,2-mannosyltransferase (Alg11), putative"/>
    <property type="match status" value="1"/>
</dbReference>
<dbReference type="GO" id="GO:0005789">
    <property type="term" value="C:endoplasmic reticulum membrane"/>
    <property type="evidence" value="ECO:0007669"/>
    <property type="project" value="UniProtKB-SubCell"/>
</dbReference>
<keyword evidence="6 14" id="KW-0328">Glycosyltransferase</keyword>
<dbReference type="STRING" id="1392247.A0A3N4KVQ6"/>
<evidence type="ECO:0000256" key="11">
    <source>
        <dbReference type="ARBA" id="ARBA00023136"/>
    </source>
</evidence>
<proteinExistence type="inferred from homology"/>
<dbReference type="InterPro" id="IPR001296">
    <property type="entry name" value="Glyco_trans_1"/>
</dbReference>
<evidence type="ECO:0000256" key="2">
    <source>
        <dbReference type="ARBA" id="ARBA00004922"/>
    </source>
</evidence>
<dbReference type="Pfam" id="PF15924">
    <property type="entry name" value="ALG11_N"/>
    <property type="match status" value="1"/>
</dbReference>
<evidence type="ECO:0000313" key="18">
    <source>
        <dbReference type="Proteomes" id="UP000277580"/>
    </source>
</evidence>
<dbReference type="SUPFAM" id="SSF53756">
    <property type="entry name" value="UDP-Glycosyltransferase/glycogen phosphorylase"/>
    <property type="match status" value="1"/>
</dbReference>
<feature type="domain" description="ALG11 mannosyltransferase N-terminal" evidence="16">
    <location>
        <begin position="62"/>
        <end position="258"/>
    </location>
</feature>